<dbReference type="Gene3D" id="3.30.420.10">
    <property type="entry name" value="Ribonuclease H-like superfamily/Ribonuclease H"/>
    <property type="match status" value="1"/>
</dbReference>
<organism evidence="1 2">
    <name type="scientific">Tenebrio molitor</name>
    <name type="common">Yellow mealworm beetle</name>
    <dbReference type="NCBI Taxonomy" id="7067"/>
    <lineage>
        <taxon>Eukaryota</taxon>
        <taxon>Metazoa</taxon>
        <taxon>Ecdysozoa</taxon>
        <taxon>Arthropoda</taxon>
        <taxon>Hexapoda</taxon>
        <taxon>Insecta</taxon>
        <taxon>Pterygota</taxon>
        <taxon>Neoptera</taxon>
        <taxon>Endopterygota</taxon>
        <taxon>Coleoptera</taxon>
        <taxon>Polyphaga</taxon>
        <taxon>Cucujiformia</taxon>
        <taxon>Tenebrionidae</taxon>
        <taxon>Tenebrio</taxon>
    </lineage>
</organism>
<dbReference type="EMBL" id="JABDTM020024301">
    <property type="protein sequence ID" value="KAH0814421.1"/>
    <property type="molecule type" value="Genomic_DNA"/>
</dbReference>
<dbReference type="Proteomes" id="UP000719412">
    <property type="component" value="Unassembled WGS sequence"/>
</dbReference>
<sequence length="500" mass="57474">MDGRNITWLAFLVFQDVVFKELLNDFQKPKAIPEEEHRVARLLIAHEHLNWGIEEWGRILFTDESRFFLRSSDGRQRVWRRTGERVAQCNSVPGISFGSGSIMVWGGISMEARTELVVVNGGAITANRYIRDILKPHVVPFPPFIGTRDKKGKFTAVRSVVDAWGGQGDSGPVNLQGLWDDVVEAHERLLETIRPDTTAPNREADQGLHYDMFPDRTLLRIKISSSLASPGCPRTHRKVPVLPTSQVQSSGVTIFLSRPWLPHVIHISIIPRQNFLFTASPYLLRVTSSASSYRRAPQFLATVLYRVKNSTVDKDPRLQCRPAVNLEFAEGREEKFDVLTLTGGRCNRLAKGSAFHPPYIFATCCQPVSKEMHSQSYSWFILLTDLKPTEYSGFVTGNRVAQFGTKKKADEKEREEYCRRNGYASEEVERLREEGRWMSAELSERDKDTDKQEKRVRIKESRYNREYERCATVEVPVYLERERAKERKMMARFRCGNQER</sequence>
<proteinExistence type="predicted"/>
<evidence type="ECO:0000313" key="1">
    <source>
        <dbReference type="EMBL" id="KAH0814421.1"/>
    </source>
</evidence>
<reference evidence="1" key="1">
    <citation type="journal article" date="2020" name="J Insects Food Feed">
        <title>The yellow mealworm (Tenebrio molitor) genome: a resource for the emerging insects as food and feed industry.</title>
        <authorList>
            <person name="Eriksson T."/>
            <person name="Andere A."/>
            <person name="Kelstrup H."/>
            <person name="Emery V."/>
            <person name="Picard C."/>
        </authorList>
    </citation>
    <scope>NUCLEOTIDE SEQUENCE</scope>
    <source>
        <strain evidence="1">Stoneville</strain>
        <tissue evidence="1">Whole head</tissue>
    </source>
</reference>
<comment type="caution">
    <text evidence="1">The sequence shown here is derived from an EMBL/GenBank/DDBJ whole genome shotgun (WGS) entry which is preliminary data.</text>
</comment>
<evidence type="ECO:0000313" key="2">
    <source>
        <dbReference type="Proteomes" id="UP000719412"/>
    </source>
</evidence>
<dbReference type="GO" id="GO:0003676">
    <property type="term" value="F:nucleic acid binding"/>
    <property type="evidence" value="ECO:0007669"/>
    <property type="project" value="InterPro"/>
</dbReference>
<reference evidence="1" key="2">
    <citation type="submission" date="2021-08" db="EMBL/GenBank/DDBJ databases">
        <authorList>
            <person name="Eriksson T."/>
        </authorList>
    </citation>
    <scope>NUCLEOTIDE SEQUENCE</scope>
    <source>
        <strain evidence="1">Stoneville</strain>
        <tissue evidence="1">Whole head</tissue>
    </source>
</reference>
<dbReference type="InterPro" id="IPR036397">
    <property type="entry name" value="RNaseH_sf"/>
</dbReference>
<accession>A0A8J6HHY5</accession>
<dbReference type="AlphaFoldDB" id="A0A8J6HHY5"/>
<name>A0A8J6HHY5_TENMO</name>
<protein>
    <submittedName>
        <fullName evidence="1">Uncharacterized protein</fullName>
    </submittedName>
</protein>
<gene>
    <name evidence="1" type="ORF">GEV33_008370</name>
</gene>
<keyword evidence="2" id="KW-1185">Reference proteome</keyword>